<dbReference type="EMBL" id="CP158367">
    <property type="protein sequence ID" value="XBX74506.1"/>
    <property type="molecule type" value="Genomic_DNA"/>
</dbReference>
<dbReference type="AlphaFoldDB" id="A0AAU7VKN6"/>
<protein>
    <recommendedName>
        <fullName evidence="1">site-specific DNA-methyltransferase (adenine-specific)</fullName>
        <ecNumber evidence="1">2.1.1.72</ecNumber>
    </recommendedName>
</protein>
<accession>A0AAU7VKN6</accession>
<dbReference type="GO" id="GO:0032259">
    <property type="term" value="P:methylation"/>
    <property type="evidence" value="ECO:0007669"/>
    <property type="project" value="UniProtKB-KW"/>
</dbReference>
<evidence type="ECO:0000256" key="3">
    <source>
        <dbReference type="ARBA" id="ARBA00022679"/>
    </source>
</evidence>
<dbReference type="EC" id="2.1.1.72" evidence="1"/>
<dbReference type="InterPro" id="IPR029063">
    <property type="entry name" value="SAM-dependent_MTases_sf"/>
</dbReference>
<evidence type="ECO:0000256" key="5">
    <source>
        <dbReference type="ARBA" id="ARBA00047942"/>
    </source>
</evidence>
<dbReference type="NCBIfam" id="TIGR02987">
    <property type="entry name" value="met_A_Alw26"/>
    <property type="match status" value="1"/>
</dbReference>
<dbReference type="REBASE" id="840161">
    <property type="entry name" value="M2.PtaZ910TORF2549P"/>
</dbReference>
<dbReference type="SUPFAM" id="SSF53335">
    <property type="entry name" value="S-adenosyl-L-methionine-dependent methyltransferases"/>
    <property type="match status" value="1"/>
</dbReference>
<reference evidence="7" key="2">
    <citation type="submission" date="2024-06" db="EMBL/GenBank/DDBJ databases">
        <authorList>
            <person name="Petrova K.O."/>
            <person name="Toshchakov S.V."/>
            <person name="Boltjanskaja Y.V."/>
            <person name="Kevbrin V."/>
        </authorList>
    </citation>
    <scope>NUCLEOTIDE SEQUENCE</scope>
    <source>
        <strain evidence="7">Z-910T</strain>
    </source>
</reference>
<dbReference type="InterPro" id="IPR050953">
    <property type="entry name" value="N4_N6_ade-DNA_methylase"/>
</dbReference>
<feature type="domain" description="Type II methyltransferase M.TaqI-like" evidence="6">
    <location>
        <begin position="100"/>
        <end position="256"/>
    </location>
</feature>
<organism evidence="7">
    <name type="scientific">Proteinivorax tanatarense</name>
    <dbReference type="NCBI Taxonomy" id="1260629"/>
    <lineage>
        <taxon>Bacteria</taxon>
        <taxon>Bacillati</taxon>
        <taxon>Bacillota</taxon>
        <taxon>Clostridia</taxon>
        <taxon>Eubacteriales</taxon>
        <taxon>Proteinivoracaceae</taxon>
        <taxon>Proteinivorax</taxon>
    </lineage>
</organism>
<dbReference type="Gene3D" id="3.40.50.150">
    <property type="entry name" value="Vaccinia Virus protein VP39"/>
    <property type="match status" value="1"/>
</dbReference>
<dbReference type="PANTHER" id="PTHR33841:SF1">
    <property type="entry name" value="DNA METHYLTRANSFERASE A"/>
    <property type="match status" value="1"/>
</dbReference>
<evidence type="ECO:0000313" key="7">
    <source>
        <dbReference type="EMBL" id="XBX74506.1"/>
    </source>
</evidence>
<proteinExistence type="predicted"/>
<dbReference type="GO" id="GO:0003676">
    <property type="term" value="F:nucleic acid binding"/>
    <property type="evidence" value="ECO:0007669"/>
    <property type="project" value="InterPro"/>
</dbReference>
<dbReference type="InterPro" id="IPR011639">
    <property type="entry name" value="MethylTrfase_TaqI-like_dom"/>
</dbReference>
<evidence type="ECO:0000256" key="4">
    <source>
        <dbReference type="ARBA" id="ARBA00022691"/>
    </source>
</evidence>
<dbReference type="GO" id="GO:0009007">
    <property type="term" value="F:site-specific DNA-methyltransferase (adenine-specific) activity"/>
    <property type="evidence" value="ECO:0007669"/>
    <property type="project" value="UniProtKB-EC"/>
</dbReference>
<keyword evidence="4" id="KW-0949">S-adenosyl-L-methionine</keyword>
<dbReference type="PRINTS" id="PR00507">
    <property type="entry name" value="N12N6MTFRASE"/>
</dbReference>
<dbReference type="PROSITE" id="PS00092">
    <property type="entry name" value="N6_MTASE"/>
    <property type="match status" value="1"/>
</dbReference>
<dbReference type="RefSeq" id="WP_350343258.1">
    <property type="nucleotide sequence ID" value="NZ_CP158367.1"/>
</dbReference>
<keyword evidence="3 7" id="KW-0808">Transferase</keyword>
<dbReference type="PANTHER" id="PTHR33841">
    <property type="entry name" value="DNA METHYLTRANSFERASE YEEA-RELATED"/>
    <property type="match status" value="1"/>
</dbReference>
<gene>
    <name evidence="7" type="ORF">PRVXT_002550</name>
</gene>
<evidence type="ECO:0000256" key="1">
    <source>
        <dbReference type="ARBA" id="ARBA00011900"/>
    </source>
</evidence>
<dbReference type="InterPro" id="IPR014329">
    <property type="entry name" value="M6_adenine_DNA_mtrans_Alw26I"/>
</dbReference>
<dbReference type="InterPro" id="IPR002052">
    <property type="entry name" value="DNA_methylase_N6_adenine_CS"/>
</dbReference>
<dbReference type="Pfam" id="PF07669">
    <property type="entry name" value="Eco57I"/>
    <property type="match status" value="1"/>
</dbReference>
<evidence type="ECO:0000259" key="6">
    <source>
        <dbReference type="Pfam" id="PF07669"/>
    </source>
</evidence>
<reference evidence="7" key="1">
    <citation type="journal article" date="2013" name="Extremophiles">
        <title>Proteinivorax tanatarense gen. nov., sp. nov., an anaerobic, haloalkaliphilic, proteolytic bacterium isolated from a decaying algal bloom, and proposal of Proteinivoraceae fam. nov.</title>
        <authorList>
            <person name="Kevbrin V."/>
            <person name="Boltyanskaya Y."/>
            <person name="Zhilina T."/>
            <person name="Kolganova T."/>
            <person name="Lavrentjeva E."/>
            <person name="Kuznetsov B."/>
        </authorList>
    </citation>
    <scope>NUCLEOTIDE SEQUENCE</scope>
    <source>
        <strain evidence="7">Z-910T</strain>
    </source>
</reference>
<name>A0AAU7VKN6_9FIRM</name>
<dbReference type="GO" id="GO:0006304">
    <property type="term" value="P:DNA modification"/>
    <property type="evidence" value="ECO:0007669"/>
    <property type="project" value="InterPro"/>
</dbReference>
<comment type="catalytic activity">
    <reaction evidence="5">
        <text>a 2'-deoxyadenosine in DNA + S-adenosyl-L-methionine = an N(6)-methyl-2'-deoxyadenosine in DNA + S-adenosyl-L-homocysteine + H(+)</text>
        <dbReference type="Rhea" id="RHEA:15197"/>
        <dbReference type="Rhea" id="RHEA-COMP:12418"/>
        <dbReference type="Rhea" id="RHEA-COMP:12419"/>
        <dbReference type="ChEBI" id="CHEBI:15378"/>
        <dbReference type="ChEBI" id="CHEBI:57856"/>
        <dbReference type="ChEBI" id="CHEBI:59789"/>
        <dbReference type="ChEBI" id="CHEBI:90615"/>
        <dbReference type="ChEBI" id="CHEBI:90616"/>
        <dbReference type="EC" id="2.1.1.72"/>
    </reaction>
</comment>
<sequence length="556" mass="64288">MNSITKLHTEIFSKQYYDFIEKNVLGEFETAKILGQFYTNFNVARKMITEVIENYHFNQPTIKIIDPFCGDGRLLKLFIELLSEKGLKDIKLEIEIWDISLDNVQEAEKGIKETATQYSVDISTTKRVADAYINYRSFSCGFDICITNPPWGILKPQKVFNSKHNEIKIEEYKAAISTYDSYMKQEFYLSQPTSKFGKWGTNLSRCGVEVALHLVQQKGVCGLVSPASLLSDQVSVPLRRWIFQNHKVFNINYYPAEAKLYGKADTSSISMVLKKGEEEPNICVSLFNRELECRTHLLNESEYDYIKQQSYTFPFAIGIEKIPLLMKFEQFRTIEYYSSLWGVKFTREIDETRISEKLKETGNIVFIKGYMVDRFGIDINPIKYIDESIVTVPASVYKDKIVWRDVARLSSKRTMKAAIVKKGYIAGNSLGTAYLGSDNLNLLKALLVIMNSFVFEMQVRALLTTNHVSAGIIKKLKIPKIDKHTEYIAAMYDKFLEGEKITEQDLECTVAKIYKLSKDEFFDLLSIFQIDEDEKELLRRSANRILNYERLVDYDR</sequence>
<evidence type="ECO:0000256" key="2">
    <source>
        <dbReference type="ARBA" id="ARBA00022603"/>
    </source>
</evidence>
<keyword evidence="2 7" id="KW-0489">Methyltransferase</keyword>